<sequence length="84" mass="9288">MAERSGAEVIMAEQTGVEAIMEDRTGAETMMAEQRRQTGVEAMMAEWTGAKRSGSDDGGVGKERTAKQRMIAESERMMSRSREE</sequence>
<evidence type="ECO:0000313" key="2">
    <source>
        <dbReference type="EMBL" id="KAK9090868.1"/>
    </source>
</evidence>
<dbReference type="AlphaFoldDB" id="A0AAP0HJI4"/>
<feature type="region of interest" description="Disordered" evidence="1">
    <location>
        <begin position="1"/>
        <end position="23"/>
    </location>
</feature>
<accession>A0AAP0HJI4</accession>
<comment type="caution">
    <text evidence="2">The sequence shown here is derived from an EMBL/GenBank/DDBJ whole genome shotgun (WGS) entry which is preliminary data.</text>
</comment>
<proteinExistence type="predicted"/>
<name>A0AAP0HJI4_9MAGN</name>
<evidence type="ECO:0000256" key="1">
    <source>
        <dbReference type="SAM" id="MobiDB-lite"/>
    </source>
</evidence>
<dbReference type="EMBL" id="JBBNAE010000010">
    <property type="protein sequence ID" value="KAK9090868.1"/>
    <property type="molecule type" value="Genomic_DNA"/>
</dbReference>
<dbReference type="Proteomes" id="UP001417504">
    <property type="component" value="Unassembled WGS sequence"/>
</dbReference>
<keyword evidence="3" id="KW-1185">Reference proteome</keyword>
<evidence type="ECO:0000313" key="3">
    <source>
        <dbReference type="Proteomes" id="UP001417504"/>
    </source>
</evidence>
<protein>
    <submittedName>
        <fullName evidence="2">Uncharacterized protein</fullName>
    </submittedName>
</protein>
<organism evidence="2 3">
    <name type="scientific">Stephania japonica</name>
    <dbReference type="NCBI Taxonomy" id="461633"/>
    <lineage>
        <taxon>Eukaryota</taxon>
        <taxon>Viridiplantae</taxon>
        <taxon>Streptophyta</taxon>
        <taxon>Embryophyta</taxon>
        <taxon>Tracheophyta</taxon>
        <taxon>Spermatophyta</taxon>
        <taxon>Magnoliopsida</taxon>
        <taxon>Ranunculales</taxon>
        <taxon>Menispermaceae</taxon>
        <taxon>Menispermoideae</taxon>
        <taxon>Cissampelideae</taxon>
        <taxon>Stephania</taxon>
    </lineage>
</organism>
<feature type="region of interest" description="Disordered" evidence="1">
    <location>
        <begin position="48"/>
        <end position="84"/>
    </location>
</feature>
<gene>
    <name evidence="2" type="ORF">Sjap_024045</name>
</gene>
<feature type="compositionally biased region" description="Basic and acidic residues" evidence="1">
    <location>
        <begin position="53"/>
        <end position="84"/>
    </location>
</feature>
<reference evidence="2 3" key="1">
    <citation type="submission" date="2024-01" db="EMBL/GenBank/DDBJ databases">
        <title>Genome assemblies of Stephania.</title>
        <authorList>
            <person name="Yang L."/>
        </authorList>
    </citation>
    <scope>NUCLEOTIDE SEQUENCE [LARGE SCALE GENOMIC DNA]</scope>
    <source>
        <strain evidence="2">QJT</strain>
        <tissue evidence="2">Leaf</tissue>
    </source>
</reference>